<evidence type="ECO:0000256" key="1">
    <source>
        <dbReference type="ARBA" id="ARBA00022630"/>
    </source>
</evidence>
<dbReference type="InterPro" id="IPR029039">
    <property type="entry name" value="Flavoprotein-like_sf"/>
</dbReference>
<dbReference type="PANTHER" id="PTHR43278">
    <property type="entry name" value="NAD(P)H-DEPENDENT FMN-CONTAINING OXIDOREDUCTASE YWQN-RELATED"/>
    <property type="match status" value="1"/>
</dbReference>
<evidence type="ECO:0000259" key="3">
    <source>
        <dbReference type="Pfam" id="PF03358"/>
    </source>
</evidence>
<name>A0ABU0B358_9FIRM</name>
<dbReference type="Pfam" id="PF03358">
    <property type="entry name" value="FMN_red"/>
    <property type="match status" value="1"/>
</dbReference>
<organism evidence="4 5">
    <name type="scientific">Desulfofundulus luciae</name>
    <dbReference type="NCBI Taxonomy" id="74702"/>
    <lineage>
        <taxon>Bacteria</taxon>
        <taxon>Bacillati</taxon>
        <taxon>Bacillota</taxon>
        <taxon>Clostridia</taxon>
        <taxon>Eubacteriales</taxon>
        <taxon>Peptococcaceae</taxon>
        <taxon>Desulfofundulus</taxon>
    </lineage>
</organism>
<keyword evidence="2" id="KW-0288">FMN</keyword>
<dbReference type="Proteomes" id="UP001225644">
    <property type="component" value="Unassembled WGS sequence"/>
</dbReference>
<keyword evidence="5" id="KW-1185">Reference proteome</keyword>
<gene>
    <name evidence="4" type="ORF">J2Z49_002055</name>
</gene>
<dbReference type="RefSeq" id="WP_307402708.1">
    <property type="nucleotide sequence ID" value="NZ_JAUSUX010000016.1"/>
</dbReference>
<feature type="domain" description="NADPH-dependent FMN reductase-like" evidence="3">
    <location>
        <begin position="3"/>
        <end position="126"/>
    </location>
</feature>
<dbReference type="InterPro" id="IPR051796">
    <property type="entry name" value="ISF_SsuE-like"/>
</dbReference>
<evidence type="ECO:0000313" key="4">
    <source>
        <dbReference type="EMBL" id="MDQ0286938.1"/>
    </source>
</evidence>
<comment type="caution">
    <text evidence="4">The sequence shown here is derived from an EMBL/GenBank/DDBJ whole genome shotgun (WGS) entry which is preliminary data.</text>
</comment>
<evidence type="ECO:0000256" key="2">
    <source>
        <dbReference type="ARBA" id="ARBA00022643"/>
    </source>
</evidence>
<dbReference type="SUPFAM" id="SSF52218">
    <property type="entry name" value="Flavoproteins"/>
    <property type="match status" value="1"/>
</dbReference>
<dbReference type="InterPro" id="IPR005025">
    <property type="entry name" value="FMN_Rdtase-like_dom"/>
</dbReference>
<evidence type="ECO:0000313" key="5">
    <source>
        <dbReference type="Proteomes" id="UP001225644"/>
    </source>
</evidence>
<dbReference type="EMBL" id="JAUSUX010000016">
    <property type="protein sequence ID" value="MDQ0286938.1"/>
    <property type="molecule type" value="Genomic_DNA"/>
</dbReference>
<sequence length="283" mass="31268">MATILGICCSRRPLGNSEVLLREALDAAQKTGAAVSFLRLSDLRFEPCRGCLACVYKGSCAIKNDDLGVLLEKILEADGLIIAAPTYILGPAGIVKLVADRALSLSPHLEELAGRARVATTISVAGNRKWNPLGVELLNLFPLVYGYRVIDYHEAYAPGPGEVLLEQANVARARELGRRVARALSGEIEARPPEEQQCGNCYSRAFRLSGQDRVTCVVCNTTGRLVPDEKGALRFLPDPPGPYGHFWTAEHRRHHLNDWIVPSRDRYLARRELIKELLARYKT</sequence>
<keyword evidence="1" id="KW-0285">Flavoprotein</keyword>
<dbReference type="Gene3D" id="3.40.50.360">
    <property type="match status" value="1"/>
</dbReference>
<dbReference type="PANTHER" id="PTHR43278:SF4">
    <property type="entry name" value="NAD(P)H-DEPENDENT FMN-CONTAINING OXIDOREDUCTASE YWQN-RELATED"/>
    <property type="match status" value="1"/>
</dbReference>
<protein>
    <submittedName>
        <fullName evidence="4">Multimeric flavodoxin WrbA</fullName>
    </submittedName>
</protein>
<reference evidence="4 5" key="1">
    <citation type="submission" date="2023-07" db="EMBL/GenBank/DDBJ databases">
        <title>Genomic Encyclopedia of Type Strains, Phase IV (KMG-IV): sequencing the most valuable type-strain genomes for metagenomic binning, comparative biology and taxonomic classification.</title>
        <authorList>
            <person name="Goeker M."/>
        </authorList>
    </citation>
    <scope>NUCLEOTIDE SEQUENCE [LARGE SCALE GENOMIC DNA]</scope>
    <source>
        <strain evidence="4 5">DSM 12396</strain>
    </source>
</reference>
<proteinExistence type="predicted"/>
<accession>A0ABU0B358</accession>